<evidence type="ECO:0000256" key="4">
    <source>
        <dbReference type="HAMAP-Rule" id="MF_00584"/>
    </source>
</evidence>
<dbReference type="InterPro" id="IPR020886">
    <property type="entry name" value="MTH_967-like"/>
</dbReference>
<evidence type="ECO:0000259" key="5">
    <source>
        <dbReference type="PROSITE" id="PS50943"/>
    </source>
</evidence>
<dbReference type="OrthoDB" id="31424at2157"/>
<keyword evidence="3 4" id="KW-0804">Transcription</keyword>
<dbReference type="GO" id="GO:0003677">
    <property type="term" value="F:DNA binding"/>
    <property type="evidence" value="ECO:0007669"/>
    <property type="project" value="UniProtKB-KW"/>
</dbReference>
<keyword evidence="2 4" id="KW-0238">DNA-binding</keyword>
<dbReference type="SUPFAM" id="SSF47413">
    <property type="entry name" value="lambda repressor-like DNA-binding domains"/>
    <property type="match status" value="1"/>
</dbReference>
<evidence type="ECO:0000256" key="1">
    <source>
        <dbReference type="ARBA" id="ARBA00023015"/>
    </source>
</evidence>
<proteinExistence type="inferred from homology"/>
<dbReference type="Pfam" id="PF01381">
    <property type="entry name" value="HTH_3"/>
    <property type="match status" value="1"/>
</dbReference>
<dbReference type="InterPro" id="IPR010982">
    <property type="entry name" value="Lambda_DNA-bd_dom_sf"/>
</dbReference>
<accession>A0A510DUL4</accession>
<dbReference type="GO" id="GO:0003700">
    <property type="term" value="F:DNA-binding transcription factor activity"/>
    <property type="evidence" value="ECO:0007669"/>
    <property type="project" value="UniProtKB-UniRule"/>
</dbReference>
<evidence type="ECO:0000313" key="7">
    <source>
        <dbReference type="Proteomes" id="UP000322983"/>
    </source>
</evidence>
<dbReference type="GeneID" id="41714909"/>
<evidence type="ECO:0000256" key="3">
    <source>
        <dbReference type="ARBA" id="ARBA00023163"/>
    </source>
</evidence>
<dbReference type="CDD" id="cd00093">
    <property type="entry name" value="HTH_XRE"/>
    <property type="match status" value="1"/>
</dbReference>
<sequence length="297" mass="33593">MTFDLQDILELLASRDYKFSVITYPDTNRRSIDIVVEGRNRKFLLRVPSERAGKDELKDLKKIASATDSTAMIVTEDAEDDIVNRIDRVYGVSPYALERALEGEKLYIYKTRGGIFIKIKHDLLKEKREEMGISIGELAKSLGVSRQAIYDYEKGDSDVTVEVAEKMLEIFGDDIIGNVFDEICHHELQDDDVSTHDNTKAKISISLRKKGFNVINLKLAPADVIATTDKKRLIISIEPKDSNKAFKKFYDAKKLTLHVNGELVVLTKTSKVLAESRLEGFKTTSNVELDDVIDEED</sequence>
<name>A0A510DUL4_9CREN</name>
<feature type="domain" description="HTH cro/C1-type" evidence="5">
    <location>
        <begin position="124"/>
        <end position="172"/>
    </location>
</feature>
<gene>
    <name evidence="6" type="ORF">IC006_1150</name>
</gene>
<dbReference type="HAMAP" id="MF_00584">
    <property type="entry name" value="HTH_type_cro_C1"/>
    <property type="match status" value="1"/>
</dbReference>
<dbReference type="SMART" id="SM00530">
    <property type="entry name" value="HTH_XRE"/>
    <property type="match status" value="1"/>
</dbReference>
<reference evidence="6 7" key="1">
    <citation type="journal article" date="2020" name="Int. J. Syst. Evol. Microbiol.">
        <title>Sulfuracidifex tepidarius gen. nov., sp. nov. and transfer of Sulfolobus metallicus Huber and Stetter 1992 to the genus Sulfuracidifex as Sulfuracidifex metallicus comb. nov.</title>
        <authorList>
            <person name="Itoh T."/>
            <person name="Miura T."/>
            <person name="Sakai H.D."/>
            <person name="Kato S."/>
            <person name="Ohkuma M."/>
            <person name="Takashina T."/>
        </authorList>
    </citation>
    <scope>NUCLEOTIDE SEQUENCE [LARGE SCALE GENOMIC DNA]</scope>
    <source>
        <strain evidence="6 7">IC-006</strain>
    </source>
</reference>
<evidence type="ECO:0000256" key="2">
    <source>
        <dbReference type="ARBA" id="ARBA00023125"/>
    </source>
</evidence>
<keyword evidence="7" id="KW-1185">Reference proteome</keyword>
<evidence type="ECO:0000313" key="6">
    <source>
        <dbReference type="EMBL" id="BBG23854.1"/>
    </source>
</evidence>
<dbReference type="AlphaFoldDB" id="A0A510DUL4"/>
<dbReference type="InterPro" id="IPR001387">
    <property type="entry name" value="Cro/C1-type_HTH"/>
</dbReference>
<dbReference type="Gene3D" id="1.10.260.40">
    <property type="entry name" value="lambda repressor-like DNA-binding domains"/>
    <property type="match status" value="1"/>
</dbReference>
<dbReference type="Pfam" id="PF26553">
    <property type="entry name" value="PDDEXK_19"/>
    <property type="match status" value="1"/>
</dbReference>
<dbReference type="Proteomes" id="UP000322983">
    <property type="component" value="Chromosome"/>
</dbReference>
<dbReference type="EMBL" id="AP018929">
    <property type="protein sequence ID" value="BBG23854.1"/>
    <property type="molecule type" value="Genomic_DNA"/>
</dbReference>
<dbReference type="KEGG" id="step:IC006_1150"/>
<protein>
    <recommendedName>
        <fullName evidence="4">Putative HTH-type transcriptional regulatory protein IC006_1150</fullName>
    </recommendedName>
</protein>
<dbReference type="PROSITE" id="PS50943">
    <property type="entry name" value="HTH_CROC1"/>
    <property type="match status" value="1"/>
</dbReference>
<organism evidence="6 7">
    <name type="scientific">Sulfuracidifex tepidarius</name>
    <dbReference type="NCBI Taxonomy" id="1294262"/>
    <lineage>
        <taxon>Archaea</taxon>
        <taxon>Thermoproteota</taxon>
        <taxon>Thermoprotei</taxon>
        <taxon>Sulfolobales</taxon>
        <taxon>Sulfolobaceae</taxon>
        <taxon>Sulfuracidifex</taxon>
    </lineage>
</organism>
<dbReference type="RefSeq" id="WP_054845539.1">
    <property type="nucleotide sequence ID" value="NZ_AP018929.1"/>
</dbReference>
<dbReference type="InterPro" id="IPR059051">
    <property type="entry name" value="MTH_967_PDDEXK"/>
</dbReference>
<dbReference type="STRING" id="1294262.GCA_001316085_01101"/>
<keyword evidence="1 4" id="KW-0805">Transcription regulation</keyword>